<feature type="transmembrane region" description="Helical" evidence="5">
    <location>
        <begin position="175"/>
        <end position="192"/>
    </location>
</feature>
<proteinExistence type="predicted"/>
<dbReference type="Proteomes" id="UP001500507">
    <property type="component" value="Unassembled WGS sequence"/>
</dbReference>
<evidence type="ECO:0000256" key="2">
    <source>
        <dbReference type="ARBA" id="ARBA00022692"/>
    </source>
</evidence>
<dbReference type="InterPro" id="IPR006685">
    <property type="entry name" value="MscS_channel_2nd"/>
</dbReference>
<feature type="transmembrane region" description="Helical" evidence="5">
    <location>
        <begin position="111"/>
        <end position="128"/>
    </location>
</feature>
<evidence type="ECO:0000256" key="1">
    <source>
        <dbReference type="ARBA" id="ARBA00004370"/>
    </source>
</evidence>
<protein>
    <submittedName>
        <fullName evidence="7">Mechanosensitive ion channel</fullName>
    </submittedName>
</protein>
<dbReference type="InterPro" id="IPR010920">
    <property type="entry name" value="LSM_dom_sf"/>
</dbReference>
<evidence type="ECO:0000256" key="3">
    <source>
        <dbReference type="ARBA" id="ARBA00022989"/>
    </source>
</evidence>
<feature type="transmembrane region" description="Helical" evidence="5">
    <location>
        <begin position="149"/>
        <end position="169"/>
    </location>
</feature>
<feature type="transmembrane region" description="Helical" evidence="5">
    <location>
        <begin position="81"/>
        <end position="99"/>
    </location>
</feature>
<dbReference type="Pfam" id="PF00924">
    <property type="entry name" value="MS_channel_2nd"/>
    <property type="match status" value="1"/>
</dbReference>
<name>A0ABN1MDI0_9FLAO</name>
<keyword evidence="2 5" id="KW-0812">Transmembrane</keyword>
<reference evidence="7 8" key="1">
    <citation type="journal article" date="2019" name="Int. J. Syst. Evol. Microbiol.">
        <title>The Global Catalogue of Microorganisms (GCM) 10K type strain sequencing project: providing services to taxonomists for standard genome sequencing and annotation.</title>
        <authorList>
            <consortium name="The Broad Institute Genomics Platform"/>
            <consortium name="The Broad Institute Genome Sequencing Center for Infectious Disease"/>
            <person name="Wu L."/>
            <person name="Ma J."/>
        </authorList>
    </citation>
    <scope>NUCLEOTIDE SEQUENCE [LARGE SCALE GENOMIC DNA]</scope>
    <source>
        <strain evidence="7 8">JCM 16082</strain>
    </source>
</reference>
<dbReference type="InterPro" id="IPR030192">
    <property type="entry name" value="YbdG"/>
</dbReference>
<feature type="transmembrane region" description="Helical" evidence="5">
    <location>
        <begin position="28"/>
        <end position="53"/>
    </location>
</feature>
<dbReference type="EMBL" id="BAAAFG010000001">
    <property type="protein sequence ID" value="GAA0871089.1"/>
    <property type="molecule type" value="Genomic_DNA"/>
</dbReference>
<comment type="subcellular location">
    <subcellularLocation>
        <location evidence="1">Membrane</location>
    </subcellularLocation>
</comment>
<evidence type="ECO:0000313" key="8">
    <source>
        <dbReference type="Proteomes" id="UP001500507"/>
    </source>
</evidence>
<evidence type="ECO:0000256" key="5">
    <source>
        <dbReference type="SAM" id="Phobius"/>
    </source>
</evidence>
<evidence type="ECO:0000313" key="7">
    <source>
        <dbReference type="EMBL" id="GAA0871089.1"/>
    </source>
</evidence>
<keyword evidence="3 5" id="KW-1133">Transmembrane helix</keyword>
<feature type="domain" description="Mechanosensitive ion channel MscS" evidence="6">
    <location>
        <begin position="194"/>
        <end position="262"/>
    </location>
</feature>
<gene>
    <name evidence="7" type="ORF">GCM10009117_02340</name>
</gene>
<evidence type="ECO:0000259" key="6">
    <source>
        <dbReference type="Pfam" id="PF00924"/>
    </source>
</evidence>
<keyword evidence="4 5" id="KW-0472">Membrane</keyword>
<comment type="caution">
    <text evidence="7">The sequence shown here is derived from an EMBL/GenBank/DDBJ whole genome shotgun (WGS) entry which is preliminary data.</text>
</comment>
<dbReference type="PANTHER" id="PTHR30414:SF0">
    <property type="entry name" value="MINICONDUCTANCE MECHANOSENSITIVE CHANNEL YBDG"/>
    <property type="match status" value="1"/>
</dbReference>
<dbReference type="InterPro" id="IPR023408">
    <property type="entry name" value="MscS_beta-dom_sf"/>
</dbReference>
<dbReference type="PANTHER" id="PTHR30414">
    <property type="entry name" value="MINICONDUCTANCE MECHANOSENSITIVE CHANNEL YBDG"/>
    <property type="match status" value="1"/>
</dbReference>
<accession>A0ABN1MDI0</accession>
<sequence length="432" mass="50085">MDIDYNLYAQKLTQYLSEIGLDSTLAKYINLIVLAIGCFIAVYILDWIIWKILRLFSAWFAKRSKTTFDDILIKNRVPRKLAHILPILIFIGLLPYIFIDFPWLETQASKGGQIVFVVLILLIVRATFHTLRDYFKTLPRFQDKPIDSYTQVMMIFVWLVGLMLVFAIITGSSVWKFMTGLGAASAIIILIFKDTILGFVASIQVSINDIVRIGDWITFENYGADGDVIEINLATVRVQNFDLTYTTIPTYALISDSFKNWRGMQESDGRRIKRSIYIQMDSVRFLTENEVNRLMNIALIKDYLVTRKTKIDQHNADNDVDKSLLINGRNLTNLGIFRKYIEAYLKQHPPVNKDMMLMSRQLQPTTQGIPLEIYCFSKDKRWENYEYIMANIFDHLIAAIPTFNLRLFELPNHHSFETQEDLNNSIPLKPSN</sequence>
<dbReference type="SUPFAM" id="SSF50182">
    <property type="entry name" value="Sm-like ribonucleoproteins"/>
    <property type="match status" value="1"/>
</dbReference>
<dbReference type="RefSeq" id="WP_343762725.1">
    <property type="nucleotide sequence ID" value="NZ_BAAAFG010000001.1"/>
</dbReference>
<evidence type="ECO:0000256" key="4">
    <source>
        <dbReference type="ARBA" id="ARBA00023136"/>
    </source>
</evidence>
<organism evidence="7 8">
    <name type="scientific">Gangjinia marincola</name>
    <dbReference type="NCBI Taxonomy" id="578463"/>
    <lineage>
        <taxon>Bacteria</taxon>
        <taxon>Pseudomonadati</taxon>
        <taxon>Bacteroidota</taxon>
        <taxon>Flavobacteriia</taxon>
        <taxon>Flavobacteriales</taxon>
        <taxon>Flavobacteriaceae</taxon>
        <taxon>Gangjinia</taxon>
    </lineage>
</organism>
<keyword evidence="8" id="KW-1185">Reference proteome</keyword>
<dbReference type="Gene3D" id="2.30.30.60">
    <property type="match status" value="1"/>
</dbReference>